<dbReference type="RefSeq" id="WP_344081063.1">
    <property type="nucleotide sequence ID" value="NZ_BAAALS010000011.1"/>
</dbReference>
<dbReference type="Gene3D" id="3.40.50.300">
    <property type="entry name" value="P-loop containing nucleotide triphosphate hydrolases"/>
    <property type="match status" value="1"/>
</dbReference>
<accession>A0ABN2KFD8</accession>
<dbReference type="CDD" id="cd00882">
    <property type="entry name" value="Ras_like_GTPase"/>
    <property type="match status" value="1"/>
</dbReference>
<proteinExistence type="predicted"/>
<comment type="caution">
    <text evidence="2">The sequence shown here is derived from an EMBL/GenBank/DDBJ whole genome shotgun (WGS) entry which is preliminary data.</text>
</comment>
<reference evidence="3" key="1">
    <citation type="journal article" date="2019" name="Int. J. Syst. Evol. Microbiol.">
        <title>The Global Catalogue of Microorganisms (GCM) 10K type strain sequencing project: providing services to taxonomists for standard genome sequencing and annotation.</title>
        <authorList>
            <consortium name="The Broad Institute Genomics Platform"/>
            <consortium name="The Broad Institute Genome Sequencing Center for Infectious Disease"/>
            <person name="Wu L."/>
            <person name="Ma J."/>
        </authorList>
    </citation>
    <scope>NUCLEOTIDE SEQUENCE [LARGE SCALE GENOMIC DNA]</scope>
    <source>
        <strain evidence="3">JCM 13249</strain>
    </source>
</reference>
<keyword evidence="3" id="KW-1185">Reference proteome</keyword>
<evidence type="ECO:0000313" key="3">
    <source>
        <dbReference type="Proteomes" id="UP001500655"/>
    </source>
</evidence>
<name>A0ABN2KFD8_9ACTN</name>
<dbReference type="EMBL" id="BAAALS010000011">
    <property type="protein sequence ID" value="GAA1754530.1"/>
    <property type="molecule type" value="Genomic_DNA"/>
</dbReference>
<dbReference type="InterPro" id="IPR027417">
    <property type="entry name" value="P-loop_NTPase"/>
</dbReference>
<protein>
    <recommendedName>
        <fullName evidence="4">Orc1-like AAA ATPase domain-containing protein</fullName>
    </recommendedName>
</protein>
<feature type="region of interest" description="Disordered" evidence="1">
    <location>
        <begin position="382"/>
        <end position="410"/>
    </location>
</feature>
<evidence type="ECO:0008006" key="4">
    <source>
        <dbReference type="Google" id="ProtNLM"/>
    </source>
</evidence>
<sequence>MSSNRFSEEVTRILSDADVEVRRIDERNFPGENWLIILVPEDSLAVAQSLAGTIERSLNTEKVDEAPYAVIFRPDVISEEEQGGRKDGGRLAGRDVTQLINLLEARSRTSDALPSLKYVEDPRASLAAVAASRHQLIYGRRGVGKTSLLLEAKRVAEREGHVTVWINTHVLRKLDGAEAFEFVAQAALSSVLQHAGTSEAAAFGRIEQTLEDLRGRRQNEMPAKHVSIAEINKAFRTVLRGGVVRLYIFMDDFYLMPISLQSHLLDDLAGMLRDCDGWLKVASIERLTRPFEPSSKVGLEVPHDASQIDLDVTLEDPASAQSFLESVLTNYTAAAGIKQPGSIAKPEALGRLVLASGGVPRDYLNLFASSIVAARQSRPQAQEIGREDVAKAAGTSARSKKRDLEQDVSSENSRSLLQALEKLSTSVKASGYTYFRVDMTEKNEIGYEILGQLADMRFVHLIQAGFSDQHRAGTRYEAYILDLSEYTDVRLKRSLQVLDLEGGNWTMRLSGKAGTVKKLPAAQLRDVLRQSPLVQMSHLL</sequence>
<evidence type="ECO:0000313" key="2">
    <source>
        <dbReference type="EMBL" id="GAA1754530.1"/>
    </source>
</evidence>
<gene>
    <name evidence="2" type="ORF">GCM10009681_27160</name>
</gene>
<organism evidence="2 3">
    <name type="scientific">Luedemannella helvata</name>
    <dbReference type="NCBI Taxonomy" id="349315"/>
    <lineage>
        <taxon>Bacteria</taxon>
        <taxon>Bacillati</taxon>
        <taxon>Actinomycetota</taxon>
        <taxon>Actinomycetes</taxon>
        <taxon>Micromonosporales</taxon>
        <taxon>Micromonosporaceae</taxon>
        <taxon>Luedemannella</taxon>
    </lineage>
</organism>
<evidence type="ECO:0000256" key="1">
    <source>
        <dbReference type="SAM" id="MobiDB-lite"/>
    </source>
</evidence>
<dbReference type="SUPFAM" id="SSF52540">
    <property type="entry name" value="P-loop containing nucleoside triphosphate hydrolases"/>
    <property type="match status" value="1"/>
</dbReference>
<dbReference type="Proteomes" id="UP001500655">
    <property type="component" value="Unassembled WGS sequence"/>
</dbReference>